<feature type="domain" description="Mixed lineage kinase" evidence="2">
    <location>
        <begin position="47"/>
        <end position="146"/>
    </location>
</feature>
<feature type="non-terminal residue" evidence="3">
    <location>
        <position position="813"/>
    </location>
</feature>
<evidence type="ECO:0000313" key="3">
    <source>
        <dbReference type="EMBL" id="EPS97302.1"/>
    </source>
</evidence>
<dbReference type="HOGENOM" id="CLU_370495_0_0_1"/>
<protein>
    <recommendedName>
        <fullName evidence="2">Mixed lineage kinase domain-containing protein</fullName>
    </recommendedName>
</protein>
<keyword evidence="1" id="KW-0547">Nucleotide-binding</keyword>
<evidence type="ECO:0000256" key="1">
    <source>
        <dbReference type="PROSITE-ProRule" id="PRU10141"/>
    </source>
</evidence>
<dbReference type="Proteomes" id="UP000015241">
    <property type="component" value="Unassembled WGS sequence"/>
</dbReference>
<dbReference type="GO" id="GO:0005524">
    <property type="term" value="F:ATP binding"/>
    <property type="evidence" value="ECO:0007669"/>
    <property type="project" value="UniProtKB-UniRule"/>
</dbReference>
<organism evidence="3 4">
    <name type="scientific">Fomitopsis schrenkii</name>
    <name type="common">Brown rot fungus</name>
    <dbReference type="NCBI Taxonomy" id="2126942"/>
    <lineage>
        <taxon>Eukaryota</taxon>
        <taxon>Fungi</taxon>
        <taxon>Dikarya</taxon>
        <taxon>Basidiomycota</taxon>
        <taxon>Agaricomycotina</taxon>
        <taxon>Agaricomycetes</taxon>
        <taxon>Polyporales</taxon>
        <taxon>Fomitopsis</taxon>
    </lineage>
</organism>
<dbReference type="eggNOG" id="ENOG502SITD">
    <property type="taxonomic scope" value="Eukaryota"/>
</dbReference>
<dbReference type="Gene3D" id="1.20.930.20">
    <property type="entry name" value="Adaptor protein Cbl, N-terminal domain"/>
    <property type="match status" value="1"/>
</dbReference>
<dbReference type="OrthoDB" id="3268478at2759"/>
<evidence type="ECO:0000313" key="4">
    <source>
        <dbReference type="Proteomes" id="UP000015241"/>
    </source>
</evidence>
<reference evidence="3 4" key="1">
    <citation type="journal article" date="2012" name="Science">
        <title>The Paleozoic origin of enzymatic lignin decomposition reconstructed from 31 fungal genomes.</title>
        <authorList>
            <person name="Floudas D."/>
            <person name="Binder M."/>
            <person name="Riley R."/>
            <person name="Barry K."/>
            <person name="Blanchette R.A."/>
            <person name="Henrissat B."/>
            <person name="Martinez A.T."/>
            <person name="Otillar R."/>
            <person name="Spatafora J.W."/>
            <person name="Yadav J.S."/>
            <person name="Aerts A."/>
            <person name="Benoit I."/>
            <person name="Boyd A."/>
            <person name="Carlson A."/>
            <person name="Copeland A."/>
            <person name="Coutinho P.M."/>
            <person name="de Vries R.P."/>
            <person name="Ferreira P."/>
            <person name="Findley K."/>
            <person name="Foster B."/>
            <person name="Gaskell J."/>
            <person name="Glotzer D."/>
            <person name="Gorecki P."/>
            <person name="Heitman J."/>
            <person name="Hesse C."/>
            <person name="Hori C."/>
            <person name="Igarashi K."/>
            <person name="Jurgens J.A."/>
            <person name="Kallen N."/>
            <person name="Kersten P."/>
            <person name="Kohler A."/>
            <person name="Kuees U."/>
            <person name="Kumar T.K.A."/>
            <person name="Kuo A."/>
            <person name="LaButti K."/>
            <person name="Larrondo L.F."/>
            <person name="Lindquist E."/>
            <person name="Ling A."/>
            <person name="Lombard V."/>
            <person name="Lucas S."/>
            <person name="Lundell T."/>
            <person name="Martin R."/>
            <person name="McLaughlin D.J."/>
            <person name="Morgenstern I."/>
            <person name="Morin E."/>
            <person name="Murat C."/>
            <person name="Nagy L.G."/>
            <person name="Nolan M."/>
            <person name="Ohm R.A."/>
            <person name="Patyshakuliyeva A."/>
            <person name="Rokas A."/>
            <person name="Ruiz-Duenas F.J."/>
            <person name="Sabat G."/>
            <person name="Salamov A."/>
            <person name="Samejima M."/>
            <person name="Schmutz J."/>
            <person name="Slot J.C."/>
            <person name="St John F."/>
            <person name="Stenlid J."/>
            <person name="Sun H."/>
            <person name="Sun S."/>
            <person name="Syed K."/>
            <person name="Tsang A."/>
            <person name="Wiebenga A."/>
            <person name="Young D."/>
            <person name="Pisabarro A."/>
            <person name="Eastwood D.C."/>
            <person name="Martin F."/>
            <person name="Cullen D."/>
            <person name="Grigoriev I.V."/>
            <person name="Hibbett D.S."/>
        </authorList>
    </citation>
    <scope>NUCLEOTIDE SEQUENCE</scope>
    <source>
        <strain evidence="4">FP-58527</strain>
    </source>
</reference>
<dbReference type="InterPro" id="IPR059179">
    <property type="entry name" value="MLKL-like_MCAfunc"/>
</dbReference>
<keyword evidence="1" id="KW-0067">ATP-binding</keyword>
<dbReference type="AlphaFoldDB" id="S8DXF2"/>
<dbReference type="Gene3D" id="3.30.200.20">
    <property type="entry name" value="Phosphorylase Kinase, domain 1"/>
    <property type="match status" value="1"/>
</dbReference>
<dbReference type="InterPro" id="IPR017441">
    <property type="entry name" value="Protein_kinase_ATP_BS"/>
</dbReference>
<proteinExistence type="predicted"/>
<dbReference type="InterPro" id="IPR036537">
    <property type="entry name" value="Adaptor_Cbl_N_dom_sf"/>
</dbReference>
<feature type="binding site" evidence="1">
    <location>
        <position position="792"/>
    </location>
    <ligand>
        <name>ATP</name>
        <dbReference type="ChEBI" id="CHEBI:30616"/>
    </ligand>
</feature>
<dbReference type="InterPro" id="IPR054000">
    <property type="entry name" value="MLKL_N"/>
</dbReference>
<gene>
    <name evidence="3" type="ORF">FOMPIDRAFT_1061898</name>
</gene>
<evidence type="ECO:0000259" key="2">
    <source>
        <dbReference type="Pfam" id="PF22215"/>
    </source>
</evidence>
<dbReference type="CDD" id="cd21037">
    <property type="entry name" value="MLKL_NTD"/>
    <property type="match status" value="1"/>
</dbReference>
<dbReference type="InParanoid" id="S8DXF2"/>
<name>S8DXF2_FOMSC</name>
<dbReference type="InterPro" id="IPR011009">
    <property type="entry name" value="Kinase-like_dom_sf"/>
</dbReference>
<dbReference type="Pfam" id="PF22215">
    <property type="entry name" value="MLKL_N"/>
    <property type="match status" value="1"/>
</dbReference>
<dbReference type="PROSITE" id="PS00107">
    <property type="entry name" value="PROTEIN_KINASE_ATP"/>
    <property type="match status" value="1"/>
</dbReference>
<dbReference type="EMBL" id="KE504177">
    <property type="protein sequence ID" value="EPS97302.1"/>
    <property type="molecule type" value="Genomic_DNA"/>
</dbReference>
<dbReference type="SUPFAM" id="SSF56112">
    <property type="entry name" value="Protein kinase-like (PK-like)"/>
    <property type="match status" value="1"/>
</dbReference>
<keyword evidence="4" id="KW-1185">Reference proteome</keyword>
<dbReference type="GO" id="GO:0007166">
    <property type="term" value="P:cell surface receptor signaling pathway"/>
    <property type="evidence" value="ECO:0007669"/>
    <property type="project" value="InterPro"/>
</dbReference>
<sequence length="813" mass="91237">MPLRYIRRKVTADHVVTVAIGTAATATSMAALASFPPVALPAAILLKIFQIIRDVQTNQQQCYDLAQRCLSFLDLVREQIVDHRREAPLSLLDALRKFTDTLEAMHVFLLTQVQKKWRERLIRKGSVQASLGELNAQLNDAFSSFQMATLINIHYTLGDGPSRVTSSRVQPTPAVKDTGDCVQSPFRQQSVDEVTLVCEPTDPCFGNNSDLEQEEGLEQLDDNGFLRYTASDVSVSSGPRIKEGWWAGSRQADVEGRTLLVKDYDDRTRKGQKVILPSAYGSTSLDSRFVNLGSQKWIRDVKILQNVFHPNLPQMVGFSAEECPTPFILLANVQTRLPQALVLDKIRHGTVAECVQLISRFYLDHMDAALYLQRQLGLSDSKIQDYVENASYRIDGPRTLVMGLPPPEVDNVTSWRNFDLAYSVRRIYLDLLPNRGMNAEKPYESKSELDMSVEAQHKINHLTQTLNAVLPSSHSSDHASKLHELLQDHEDYATPSNAPLSLRRIRLALLELGACSNAWREPLVPAYKYSVGDLGYLKDPGDFSSFHLICNVIQERSDSVPLVQAEHGSIVQWDTMGKTMLDSFACPGNRQGWSIAVEPNQSYTAFIVHEERAKEFNHAWRFLLKYGQYYAKAHDVKPDDLILITRAGIDLRFRLRGPFKPNIPQHPSFPRRPTPPTILYIFTSLNEAKPPTWSHSPVADLTTTPSHSMAGCTIGSDAPLGFLNYVQLHAEDFDGADVEHAEVPPSTHAKRKTKSTVATSRSDIKGDWKKLGSGSFGNVYKGNYLGIDVAIKEVLPSNDYDVAKYFEREWRLM</sequence>
<accession>S8DXF2</accession>